<protein>
    <submittedName>
        <fullName evidence="1">Uncharacterized protein</fullName>
    </submittedName>
</protein>
<evidence type="ECO:0000313" key="1">
    <source>
        <dbReference type="EMBL" id="KKZ74331.1"/>
    </source>
</evidence>
<organism evidence="1 2">
    <name type="scientific">Streptomyces showdoensis</name>
    <dbReference type="NCBI Taxonomy" id="68268"/>
    <lineage>
        <taxon>Bacteria</taxon>
        <taxon>Bacillati</taxon>
        <taxon>Actinomycetota</taxon>
        <taxon>Actinomycetes</taxon>
        <taxon>Kitasatosporales</taxon>
        <taxon>Streptomycetaceae</taxon>
        <taxon>Streptomyces</taxon>
    </lineage>
</organism>
<name>A0A2P2GS55_STREW</name>
<dbReference type="AlphaFoldDB" id="A0A2P2GS55"/>
<sequence length="172" mass="19194">MTITVQRAAHKLLASLPSAFRTKRPAVEPVSMTKAPRTWTFTDTATGERKTFTCMPGCIDSHDEVRDGETLAEDIWCYRQSSDVTLPINDSGRPEELSVLRAMMNVDPFDRRIAHRLPHIDLEVMDGAWIEGLDPDGFATVISTLQGRVDELRAMHAELVAVRAAYQGQVAR</sequence>
<dbReference type="Pfam" id="PF21848">
    <property type="entry name" value="DUF6907"/>
    <property type="match status" value="1"/>
</dbReference>
<reference evidence="1 2" key="1">
    <citation type="submission" date="2015-05" db="EMBL/GenBank/DDBJ databases">
        <title>Draft Genome assembly of Streptomyces showdoensis.</title>
        <authorList>
            <person name="Thapa K.K."/>
            <person name="Metsa-Ketela M."/>
        </authorList>
    </citation>
    <scope>NUCLEOTIDE SEQUENCE [LARGE SCALE GENOMIC DNA]</scope>
    <source>
        <strain evidence="1 2">ATCC 15227</strain>
    </source>
</reference>
<proteinExistence type="predicted"/>
<evidence type="ECO:0000313" key="2">
    <source>
        <dbReference type="Proteomes" id="UP000265325"/>
    </source>
</evidence>
<comment type="caution">
    <text evidence="1">The sequence shown here is derived from an EMBL/GenBank/DDBJ whole genome shotgun (WGS) entry which is preliminary data.</text>
</comment>
<dbReference type="RefSeq" id="WP_046906863.1">
    <property type="nucleotide sequence ID" value="NZ_BAAAXG010000026.1"/>
</dbReference>
<gene>
    <name evidence="1" type="ORF">VO63_07745</name>
</gene>
<keyword evidence="2" id="KW-1185">Reference proteome</keyword>
<accession>A0A2P2GS55</accession>
<dbReference type="EMBL" id="LAQS01000009">
    <property type="protein sequence ID" value="KKZ74331.1"/>
    <property type="molecule type" value="Genomic_DNA"/>
</dbReference>
<dbReference type="OrthoDB" id="4280644at2"/>
<dbReference type="Proteomes" id="UP000265325">
    <property type="component" value="Unassembled WGS sequence"/>
</dbReference>
<dbReference type="InterPro" id="IPR054202">
    <property type="entry name" value="DUF6907"/>
</dbReference>